<evidence type="ECO:0000259" key="1">
    <source>
        <dbReference type="Pfam" id="PF09346"/>
    </source>
</evidence>
<dbReference type="Pfam" id="PF09346">
    <property type="entry name" value="SMI1_KNR4"/>
    <property type="match status" value="1"/>
</dbReference>
<evidence type="ECO:0000313" key="3">
    <source>
        <dbReference type="Proteomes" id="UP001354989"/>
    </source>
</evidence>
<gene>
    <name evidence="2" type="ORF">PEPS_18730</name>
</gene>
<keyword evidence="3" id="KW-1185">Reference proteome</keyword>
<organism evidence="2 3">
    <name type="scientific">Persicobacter psychrovividus</name>
    <dbReference type="NCBI Taxonomy" id="387638"/>
    <lineage>
        <taxon>Bacteria</taxon>
        <taxon>Pseudomonadati</taxon>
        <taxon>Bacteroidota</taxon>
        <taxon>Cytophagia</taxon>
        <taxon>Cytophagales</taxon>
        <taxon>Persicobacteraceae</taxon>
        <taxon>Persicobacter</taxon>
    </lineage>
</organism>
<dbReference type="EMBL" id="AP025292">
    <property type="protein sequence ID" value="BDC99592.1"/>
    <property type="molecule type" value="Genomic_DNA"/>
</dbReference>
<accession>A0ABM7VF89</accession>
<name>A0ABM7VF89_9BACT</name>
<dbReference type="InterPro" id="IPR037883">
    <property type="entry name" value="Knr4/Smi1-like_sf"/>
</dbReference>
<reference evidence="2 3" key="1">
    <citation type="submission" date="2021-12" db="EMBL/GenBank/DDBJ databases">
        <title>Genome sequencing of bacteria with rrn-lacking chromosome and rrn-plasmid.</title>
        <authorList>
            <person name="Anda M."/>
            <person name="Iwasaki W."/>
        </authorList>
    </citation>
    <scope>NUCLEOTIDE SEQUENCE [LARGE SCALE GENOMIC DNA]</scope>
    <source>
        <strain evidence="2 3">NBRC 101262</strain>
    </source>
</reference>
<sequence length="230" mass="26850">MYRKFIEDLKKFESLGVEVLDDGTRLIGKAPFIAPLARVHLLYAGIYDGEIDYLESQVGCKFPNSLRLFFQCFNGLMLFNCVSVYGLRKNNERSIDSTWQPFDFIFYNNEEKLPGLPNDMVVIGGYRWNGSKLCLNLKTEEVIFSSTDSYKELMKWSSLEEMLGSELNRLSNRHTKEGKNIPYRPTVPMGGKEELEKRLNKTKRKKPYWYDETIEFMKKNNYSIEGLLNL</sequence>
<dbReference type="Proteomes" id="UP001354989">
    <property type="component" value="Chromosome"/>
</dbReference>
<dbReference type="SUPFAM" id="SSF160631">
    <property type="entry name" value="SMI1/KNR4-like"/>
    <property type="match status" value="1"/>
</dbReference>
<dbReference type="InterPro" id="IPR018958">
    <property type="entry name" value="Knr4/Smi1-like_dom"/>
</dbReference>
<proteinExistence type="predicted"/>
<evidence type="ECO:0000313" key="2">
    <source>
        <dbReference type="EMBL" id="BDC99592.1"/>
    </source>
</evidence>
<feature type="domain" description="Knr4/Smi1-like" evidence="1">
    <location>
        <begin position="48"/>
        <end position="163"/>
    </location>
</feature>
<dbReference type="Gene3D" id="3.40.1580.10">
    <property type="entry name" value="SMI1/KNR4-like"/>
    <property type="match status" value="1"/>
</dbReference>
<protein>
    <recommendedName>
        <fullName evidence="1">Knr4/Smi1-like domain-containing protein</fullName>
    </recommendedName>
</protein>